<name>A0A370GWW9_9NOCA</name>
<accession>A0A370GWW9</accession>
<gene>
    <name evidence="2" type="ORF">DFR68_111172</name>
</gene>
<dbReference type="InterPro" id="IPR005152">
    <property type="entry name" value="Lipase_secreted"/>
</dbReference>
<sequence>MMTTLRRRVVPLAAAGAVLMSVVGGSGTAFAEPAFPPSFPPDQNQLPQLPREPDIYDALPIPAPDNDPWYDDPANLADLQPGDIIRSRVVQTRLLGLPVPVFSKQLLFRSNDVHGNPIATATTVIVPGIPWVGSPRPVISFQEAIDSTDSSCNPSHTLQVGTFKEIALAQYWIAQGFAFNIPDFDGKYNTFATYDEGQMVLDSLRAMKNDASLGLTDSGIGMYGFSGGGSATARAAELRQSYAPDVKILGAAFGGTPPDLTAIADYATVSRPGVTGMSSFTMWLGAAALAREFPEEFDPKRLLNAEGQQIIADLNSRCVYSAALTGMYRPISDYYAPGSQGLNDPAIQGVLKSQSLGKHIPDIPLLWWNGVWDQLIPASIVTPGVNDYWQRGADLRYYTMPVPEHITNAVAGWPPAVAWLSAILRGLPPGPKFKLDYPSPFPPGFPGA</sequence>
<organism evidence="2 3">
    <name type="scientific">Nocardia mexicana</name>
    <dbReference type="NCBI Taxonomy" id="279262"/>
    <lineage>
        <taxon>Bacteria</taxon>
        <taxon>Bacillati</taxon>
        <taxon>Actinomycetota</taxon>
        <taxon>Actinomycetes</taxon>
        <taxon>Mycobacteriales</taxon>
        <taxon>Nocardiaceae</taxon>
        <taxon>Nocardia</taxon>
    </lineage>
</organism>
<keyword evidence="1" id="KW-0732">Signal</keyword>
<dbReference type="Gene3D" id="3.40.50.1820">
    <property type="entry name" value="alpha/beta hydrolase"/>
    <property type="match status" value="1"/>
</dbReference>
<dbReference type="Proteomes" id="UP000255355">
    <property type="component" value="Unassembled WGS sequence"/>
</dbReference>
<dbReference type="EMBL" id="QQAZ01000011">
    <property type="protein sequence ID" value="RDI46413.1"/>
    <property type="molecule type" value="Genomic_DNA"/>
</dbReference>
<evidence type="ECO:0000313" key="3">
    <source>
        <dbReference type="Proteomes" id="UP000255355"/>
    </source>
</evidence>
<reference evidence="2 3" key="1">
    <citation type="submission" date="2018-07" db="EMBL/GenBank/DDBJ databases">
        <title>Genomic Encyclopedia of Type Strains, Phase IV (KMG-IV): sequencing the most valuable type-strain genomes for metagenomic binning, comparative biology and taxonomic classification.</title>
        <authorList>
            <person name="Goeker M."/>
        </authorList>
    </citation>
    <scope>NUCLEOTIDE SEQUENCE [LARGE SCALE GENOMIC DNA]</scope>
    <source>
        <strain evidence="2 3">DSM 44952</strain>
    </source>
</reference>
<keyword evidence="3" id="KW-1185">Reference proteome</keyword>
<evidence type="ECO:0000313" key="2">
    <source>
        <dbReference type="EMBL" id="RDI46413.1"/>
    </source>
</evidence>
<comment type="caution">
    <text evidence="2">The sequence shown here is derived from an EMBL/GenBank/DDBJ whole genome shotgun (WGS) entry which is preliminary data.</text>
</comment>
<dbReference type="SUPFAM" id="SSF53474">
    <property type="entry name" value="alpha/beta-Hydrolases"/>
    <property type="match status" value="1"/>
</dbReference>
<feature type="signal peptide" evidence="1">
    <location>
        <begin position="1"/>
        <end position="31"/>
    </location>
</feature>
<dbReference type="STRING" id="1210089.GCA_001613165_02960"/>
<protein>
    <submittedName>
        <fullName evidence="2">Secretory lipase</fullName>
    </submittedName>
</protein>
<dbReference type="InterPro" id="IPR029058">
    <property type="entry name" value="AB_hydrolase_fold"/>
</dbReference>
<proteinExistence type="predicted"/>
<dbReference type="AlphaFoldDB" id="A0A370GWW9"/>
<dbReference type="GO" id="GO:0016042">
    <property type="term" value="P:lipid catabolic process"/>
    <property type="evidence" value="ECO:0007669"/>
    <property type="project" value="InterPro"/>
</dbReference>
<evidence type="ECO:0000256" key="1">
    <source>
        <dbReference type="SAM" id="SignalP"/>
    </source>
</evidence>
<dbReference type="Pfam" id="PF03583">
    <property type="entry name" value="LIP"/>
    <property type="match status" value="1"/>
</dbReference>
<dbReference type="Gene3D" id="1.10.260.130">
    <property type="match status" value="1"/>
</dbReference>
<dbReference type="GO" id="GO:0004806">
    <property type="term" value="F:triacylglycerol lipase activity"/>
    <property type="evidence" value="ECO:0007669"/>
    <property type="project" value="InterPro"/>
</dbReference>
<feature type="chain" id="PRO_5017076987" evidence="1">
    <location>
        <begin position="32"/>
        <end position="448"/>
    </location>
</feature>
<dbReference type="PANTHER" id="PTHR34853:SF1">
    <property type="entry name" value="LIPASE 5"/>
    <property type="match status" value="1"/>
</dbReference>
<dbReference type="PANTHER" id="PTHR34853">
    <property type="match status" value="1"/>
</dbReference>